<proteinExistence type="predicted"/>
<gene>
    <name evidence="1" type="ORF">GCM10008908_21580</name>
</gene>
<accession>A0ABN1KQE7</accession>
<evidence type="ECO:0000313" key="1">
    <source>
        <dbReference type="EMBL" id="GAA0773415.1"/>
    </source>
</evidence>
<evidence type="ECO:0000313" key="2">
    <source>
        <dbReference type="Proteomes" id="UP001501047"/>
    </source>
</evidence>
<sequence>MQSFNEYKFANVTDEERQMLTNLEQSMSKDESSKIVLIAYENKSAES</sequence>
<dbReference type="EMBL" id="BAAACI010000006">
    <property type="protein sequence ID" value="GAA0773415.1"/>
    <property type="molecule type" value="Genomic_DNA"/>
</dbReference>
<keyword evidence="2" id="KW-1185">Reference proteome</keyword>
<dbReference type="RefSeq" id="WP_343826328.1">
    <property type="nucleotide sequence ID" value="NZ_BAAACI010000006.1"/>
</dbReference>
<organism evidence="1 2">
    <name type="scientific">Clostridium subterminale</name>
    <dbReference type="NCBI Taxonomy" id="1550"/>
    <lineage>
        <taxon>Bacteria</taxon>
        <taxon>Bacillati</taxon>
        <taxon>Bacillota</taxon>
        <taxon>Clostridia</taxon>
        <taxon>Eubacteriales</taxon>
        <taxon>Clostridiaceae</taxon>
        <taxon>Clostridium</taxon>
    </lineage>
</organism>
<name>A0ABN1KQE7_CLOSU</name>
<dbReference type="Proteomes" id="UP001501047">
    <property type="component" value="Unassembled WGS sequence"/>
</dbReference>
<protein>
    <submittedName>
        <fullName evidence="1">Uncharacterized protein</fullName>
    </submittedName>
</protein>
<reference evidence="1 2" key="1">
    <citation type="journal article" date="2019" name="Int. J. Syst. Evol. Microbiol.">
        <title>The Global Catalogue of Microorganisms (GCM) 10K type strain sequencing project: providing services to taxonomists for standard genome sequencing and annotation.</title>
        <authorList>
            <consortium name="The Broad Institute Genomics Platform"/>
            <consortium name="The Broad Institute Genome Sequencing Center for Infectious Disease"/>
            <person name="Wu L."/>
            <person name="Ma J."/>
        </authorList>
    </citation>
    <scope>NUCLEOTIDE SEQUENCE [LARGE SCALE GENOMIC DNA]</scope>
    <source>
        <strain evidence="1 2">JCM 1417</strain>
    </source>
</reference>
<comment type="caution">
    <text evidence="1">The sequence shown here is derived from an EMBL/GenBank/DDBJ whole genome shotgun (WGS) entry which is preliminary data.</text>
</comment>